<organism evidence="1 2">
    <name type="scientific">Suillus luteus UH-Slu-Lm8-n1</name>
    <dbReference type="NCBI Taxonomy" id="930992"/>
    <lineage>
        <taxon>Eukaryota</taxon>
        <taxon>Fungi</taxon>
        <taxon>Dikarya</taxon>
        <taxon>Basidiomycota</taxon>
        <taxon>Agaricomycotina</taxon>
        <taxon>Agaricomycetes</taxon>
        <taxon>Agaricomycetidae</taxon>
        <taxon>Boletales</taxon>
        <taxon>Suillineae</taxon>
        <taxon>Suillaceae</taxon>
        <taxon>Suillus</taxon>
    </lineage>
</organism>
<accession>A0A0D0ARU2</accession>
<evidence type="ECO:0000313" key="1">
    <source>
        <dbReference type="EMBL" id="KIK40799.1"/>
    </source>
</evidence>
<dbReference type="HOGENOM" id="CLU_1679113_0_0_1"/>
<dbReference type="EMBL" id="KN835290">
    <property type="protein sequence ID" value="KIK40799.1"/>
    <property type="molecule type" value="Genomic_DNA"/>
</dbReference>
<sequence>MEPHNYIDIESDSCSECEYTGRVNVDSFDSDYEPGDLDWGTELTDDTFLELSGDELEENMHMLKAECAVEADLLTQTTAFKKIATGISSAAWKRPRKTKDLDTMASCSEHMSGEVSELELQQKSKKMQKKLYVNSFKTEQARDFTLKITSETICRSK</sequence>
<dbReference type="OrthoDB" id="2680400at2759"/>
<gene>
    <name evidence="1" type="ORF">CY34DRAFT_86617</name>
</gene>
<reference evidence="1 2" key="1">
    <citation type="submission" date="2014-04" db="EMBL/GenBank/DDBJ databases">
        <authorList>
            <consortium name="DOE Joint Genome Institute"/>
            <person name="Kuo A."/>
            <person name="Ruytinx J."/>
            <person name="Rineau F."/>
            <person name="Colpaert J."/>
            <person name="Kohler A."/>
            <person name="Nagy L.G."/>
            <person name="Floudas D."/>
            <person name="Copeland A."/>
            <person name="Barry K.W."/>
            <person name="Cichocki N."/>
            <person name="Veneault-Fourrey C."/>
            <person name="LaButti K."/>
            <person name="Lindquist E.A."/>
            <person name="Lipzen A."/>
            <person name="Lundell T."/>
            <person name="Morin E."/>
            <person name="Murat C."/>
            <person name="Sun H."/>
            <person name="Tunlid A."/>
            <person name="Henrissat B."/>
            <person name="Grigoriev I.V."/>
            <person name="Hibbett D.S."/>
            <person name="Martin F."/>
            <person name="Nordberg H.P."/>
            <person name="Cantor M.N."/>
            <person name="Hua S.X."/>
        </authorList>
    </citation>
    <scope>NUCLEOTIDE SEQUENCE [LARGE SCALE GENOMIC DNA]</scope>
    <source>
        <strain evidence="1 2">UH-Slu-Lm8-n1</strain>
    </source>
</reference>
<name>A0A0D0ARU2_9AGAM</name>
<dbReference type="InParanoid" id="A0A0D0ARU2"/>
<dbReference type="Proteomes" id="UP000054485">
    <property type="component" value="Unassembled WGS sequence"/>
</dbReference>
<dbReference type="AlphaFoldDB" id="A0A0D0ARU2"/>
<reference evidence="2" key="2">
    <citation type="submission" date="2015-01" db="EMBL/GenBank/DDBJ databases">
        <title>Evolutionary Origins and Diversification of the Mycorrhizal Mutualists.</title>
        <authorList>
            <consortium name="DOE Joint Genome Institute"/>
            <consortium name="Mycorrhizal Genomics Consortium"/>
            <person name="Kohler A."/>
            <person name="Kuo A."/>
            <person name="Nagy L.G."/>
            <person name="Floudas D."/>
            <person name="Copeland A."/>
            <person name="Barry K.W."/>
            <person name="Cichocki N."/>
            <person name="Veneault-Fourrey C."/>
            <person name="LaButti K."/>
            <person name="Lindquist E.A."/>
            <person name="Lipzen A."/>
            <person name="Lundell T."/>
            <person name="Morin E."/>
            <person name="Murat C."/>
            <person name="Riley R."/>
            <person name="Ohm R."/>
            <person name="Sun H."/>
            <person name="Tunlid A."/>
            <person name="Henrissat B."/>
            <person name="Grigoriev I.V."/>
            <person name="Hibbett D.S."/>
            <person name="Martin F."/>
        </authorList>
    </citation>
    <scope>NUCLEOTIDE SEQUENCE [LARGE SCALE GENOMIC DNA]</scope>
    <source>
        <strain evidence="2">UH-Slu-Lm8-n1</strain>
    </source>
</reference>
<proteinExistence type="predicted"/>
<keyword evidence="2" id="KW-1185">Reference proteome</keyword>
<protein>
    <submittedName>
        <fullName evidence="1">Uncharacterized protein</fullName>
    </submittedName>
</protein>
<evidence type="ECO:0000313" key="2">
    <source>
        <dbReference type="Proteomes" id="UP000054485"/>
    </source>
</evidence>